<evidence type="ECO:0000313" key="1">
    <source>
        <dbReference type="EMBL" id="KPV50741.1"/>
    </source>
</evidence>
<protein>
    <submittedName>
        <fullName evidence="1">Uncharacterized protein</fullName>
    </submittedName>
</protein>
<name>A0A0N8PRS5_9CHLR</name>
<keyword evidence="2" id="KW-1185">Reference proteome</keyword>
<organism evidence="1 2">
    <name type="scientific">Kouleothrix aurantiaca</name>
    <dbReference type="NCBI Taxonomy" id="186479"/>
    <lineage>
        <taxon>Bacteria</taxon>
        <taxon>Bacillati</taxon>
        <taxon>Chloroflexota</taxon>
        <taxon>Chloroflexia</taxon>
        <taxon>Chloroflexales</taxon>
        <taxon>Roseiflexineae</taxon>
        <taxon>Roseiflexaceae</taxon>
        <taxon>Kouleothrix</taxon>
    </lineage>
</organism>
<accession>A0A0N8PRS5</accession>
<dbReference type="AlphaFoldDB" id="A0A0N8PRS5"/>
<gene>
    <name evidence="1" type="ORF">SE17_25140</name>
</gene>
<feature type="non-terminal residue" evidence="1">
    <location>
        <position position="1"/>
    </location>
</feature>
<proteinExistence type="predicted"/>
<dbReference type="Proteomes" id="UP000050509">
    <property type="component" value="Unassembled WGS sequence"/>
</dbReference>
<sequence>QINNVTEIGRYHFGDFVHMHVPEGLPAIVALPTRSSLPGYLAQEWQHDGQRWLVVRGMPTALAAPPDDGTP</sequence>
<reference evidence="1 2" key="1">
    <citation type="submission" date="2015-09" db="EMBL/GenBank/DDBJ databases">
        <title>Draft genome sequence of Kouleothrix aurantiaca JCM 19913.</title>
        <authorList>
            <person name="Hemp J."/>
        </authorList>
    </citation>
    <scope>NUCLEOTIDE SEQUENCE [LARGE SCALE GENOMIC DNA]</scope>
    <source>
        <strain evidence="1 2">COM-B</strain>
    </source>
</reference>
<comment type="caution">
    <text evidence="1">The sequence shown here is derived from an EMBL/GenBank/DDBJ whole genome shotgun (WGS) entry which is preliminary data.</text>
</comment>
<dbReference type="EMBL" id="LJCR01001236">
    <property type="protein sequence ID" value="KPV50741.1"/>
    <property type="molecule type" value="Genomic_DNA"/>
</dbReference>
<evidence type="ECO:0000313" key="2">
    <source>
        <dbReference type="Proteomes" id="UP000050509"/>
    </source>
</evidence>